<keyword evidence="3 6" id="KW-1133">Transmembrane helix</keyword>
<evidence type="ECO:0000313" key="8">
    <source>
        <dbReference type="EMBL" id="ETO32754.1"/>
    </source>
</evidence>
<evidence type="ECO:0000256" key="3">
    <source>
        <dbReference type="ARBA" id="ARBA00022989"/>
    </source>
</evidence>
<evidence type="ECO:0000313" key="9">
    <source>
        <dbReference type="Proteomes" id="UP000023152"/>
    </source>
</evidence>
<keyword evidence="4 6" id="KW-0472">Membrane</keyword>
<gene>
    <name evidence="8" type="ORF">RFI_04364</name>
</gene>
<proteinExistence type="predicted"/>
<dbReference type="InterPro" id="IPR000203">
    <property type="entry name" value="GPS"/>
</dbReference>
<evidence type="ECO:0000256" key="2">
    <source>
        <dbReference type="ARBA" id="ARBA00022692"/>
    </source>
</evidence>
<dbReference type="Proteomes" id="UP000023152">
    <property type="component" value="Unassembled WGS sequence"/>
</dbReference>
<feature type="transmembrane region" description="Helical" evidence="6">
    <location>
        <begin position="132"/>
        <end position="154"/>
    </location>
</feature>
<name>X6P3T8_RETFI</name>
<evidence type="ECO:0000256" key="1">
    <source>
        <dbReference type="ARBA" id="ARBA00004370"/>
    </source>
</evidence>
<dbReference type="GO" id="GO:0016020">
    <property type="term" value="C:membrane"/>
    <property type="evidence" value="ECO:0007669"/>
    <property type="project" value="UniProtKB-SubCell"/>
</dbReference>
<organism evidence="8 9">
    <name type="scientific">Reticulomyxa filosa</name>
    <dbReference type="NCBI Taxonomy" id="46433"/>
    <lineage>
        <taxon>Eukaryota</taxon>
        <taxon>Sar</taxon>
        <taxon>Rhizaria</taxon>
        <taxon>Retaria</taxon>
        <taxon>Foraminifera</taxon>
        <taxon>Monothalamids</taxon>
        <taxon>Reticulomyxidae</taxon>
        <taxon>Reticulomyxa</taxon>
    </lineage>
</organism>
<dbReference type="PROSITE" id="PS50221">
    <property type="entry name" value="GAIN_B"/>
    <property type="match status" value="1"/>
</dbReference>
<evidence type="ECO:0000259" key="7">
    <source>
        <dbReference type="PROSITE" id="PS50221"/>
    </source>
</evidence>
<dbReference type="AlphaFoldDB" id="X6P3T8"/>
<dbReference type="Gene3D" id="2.60.220.50">
    <property type="match status" value="1"/>
</dbReference>
<evidence type="ECO:0000256" key="5">
    <source>
        <dbReference type="ARBA" id="ARBA00023157"/>
    </source>
</evidence>
<evidence type="ECO:0000256" key="4">
    <source>
        <dbReference type="ARBA" id="ARBA00023136"/>
    </source>
</evidence>
<sequence>MNTPVLFIALDMDASTNDFGKQDITWELPLRSSLMSCAKGDFGLKQYNNISQTTSISPTHNDNNNNDDGNIEYTFAQMCGFYHMNSDAISDSWDTKGCKLNTSNTKPNTLRCSCNHLTYFGGLDTYQGLNTVVVVFFFCFIVYVCFSIFFWIVANIKKYIHIHIKLN</sequence>
<dbReference type="Pfam" id="PF01825">
    <property type="entry name" value="GPS"/>
    <property type="match status" value="1"/>
</dbReference>
<protein>
    <recommendedName>
        <fullName evidence="7">GAIN-B domain-containing protein</fullName>
    </recommendedName>
</protein>
<comment type="subcellular location">
    <subcellularLocation>
        <location evidence="1">Membrane</location>
    </subcellularLocation>
</comment>
<keyword evidence="2 6" id="KW-0812">Transmembrane</keyword>
<evidence type="ECO:0000256" key="6">
    <source>
        <dbReference type="SAM" id="Phobius"/>
    </source>
</evidence>
<accession>X6P3T8</accession>
<keyword evidence="5" id="KW-1015">Disulfide bond</keyword>
<dbReference type="EMBL" id="ASPP01003959">
    <property type="protein sequence ID" value="ETO32754.1"/>
    <property type="molecule type" value="Genomic_DNA"/>
</dbReference>
<feature type="domain" description="GAIN-B" evidence="7">
    <location>
        <begin position="1"/>
        <end position="130"/>
    </location>
</feature>
<dbReference type="InterPro" id="IPR057244">
    <property type="entry name" value="GAIN_B"/>
</dbReference>
<dbReference type="InterPro" id="IPR046338">
    <property type="entry name" value="GAIN_dom_sf"/>
</dbReference>
<keyword evidence="9" id="KW-1185">Reference proteome</keyword>
<reference evidence="8 9" key="1">
    <citation type="journal article" date="2013" name="Curr. Biol.">
        <title>The Genome of the Foraminiferan Reticulomyxa filosa.</title>
        <authorList>
            <person name="Glockner G."/>
            <person name="Hulsmann N."/>
            <person name="Schleicher M."/>
            <person name="Noegel A.A."/>
            <person name="Eichinger L."/>
            <person name="Gallinger C."/>
            <person name="Pawlowski J."/>
            <person name="Sierra R."/>
            <person name="Euteneuer U."/>
            <person name="Pillet L."/>
            <person name="Moustafa A."/>
            <person name="Platzer M."/>
            <person name="Groth M."/>
            <person name="Szafranski K."/>
            <person name="Schliwa M."/>
        </authorList>
    </citation>
    <scope>NUCLEOTIDE SEQUENCE [LARGE SCALE GENOMIC DNA]</scope>
</reference>
<comment type="caution">
    <text evidence="8">The sequence shown here is derived from an EMBL/GenBank/DDBJ whole genome shotgun (WGS) entry which is preliminary data.</text>
</comment>